<comment type="caution">
    <text evidence="8">The sequence shown here is derived from an EMBL/GenBank/DDBJ whole genome shotgun (WGS) entry which is preliminary data.</text>
</comment>
<keyword evidence="9" id="KW-1185">Reference proteome</keyword>
<feature type="domain" description="Photolyase/cryptochrome alpha/beta" evidence="7">
    <location>
        <begin position="23"/>
        <end position="158"/>
    </location>
</feature>
<dbReference type="RefSeq" id="WP_353304453.1">
    <property type="nucleotide sequence ID" value="NZ_BAABWN010000019.1"/>
</dbReference>
<dbReference type="Gene3D" id="1.25.40.80">
    <property type="match status" value="1"/>
</dbReference>
<dbReference type="Pfam" id="PF00875">
    <property type="entry name" value="DNA_photolyase"/>
    <property type="match status" value="1"/>
</dbReference>
<organism evidence="8 9">
    <name type="scientific">Sessilibacter corallicola</name>
    <dbReference type="NCBI Taxonomy" id="2904075"/>
    <lineage>
        <taxon>Bacteria</taxon>
        <taxon>Pseudomonadati</taxon>
        <taxon>Pseudomonadota</taxon>
        <taxon>Gammaproteobacteria</taxon>
        <taxon>Cellvibrionales</taxon>
        <taxon>Cellvibrionaceae</taxon>
        <taxon>Sessilibacter</taxon>
    </lineage>
</organism>
<evidence type="ECO:0000256" key="4">
    <source>
        <dbReference type="ARBA" id="ARBA00022827"/>
    </source>
</evidence>
<dbReference type="SUPFAM" id="SSF48173">
    <property type="entry name" value="Cryptochrome/photolyase FAD-binding domain"/>
    <property type="match status" value="1"/>
</dbReference>
<keyword evidence="5 6" id="KW-0157">Chromophore</keyword>
<dbReference type="Pfam" id="PF03441">
    <property type="entry name" value="FAD_binding_7"/>
    <property type="match status" value="1"/>
</dbReference>
<sequence>MNDQNINDANQNKPNPSATKAYGKSIYLFTNDLRIDDNLALQQACEASEQLLCVYIVAPQAFTENTYGLKPIGEHRWQFLYQSLMDLNRSLEQLGQHLVIYYDHPLEVIAKLTTQHAIDAIFRSQQIGVHENQFWKSLKQRHSSLTFIEAPTYTIFSQTNLPIELGDFPVSFSKFRKKVESTSYIDNLQKTPKIKAMPRAFASTLNELTEHPSISAINASKNYYPITGGETEGLKHLKNYFSASQPTTYKEVRNELDGWENSTKFSLWLAQGCVSVNTVLTELRNFEAHVKANESTYWIAFELLWREYFQWLAMSAKTRLFQSSGIKQTQVTSHFSPTAFQSWCEGNTAEPLVNALMYQLNATGFMSNRGRQLVASYFVNELNLDWRYGAAYFEQQLIDYDVASNWGNWQYLAGVGTDPRGKRHFNIQKQQALYDPAQRFIRRWLNQNSLTIAI</sequence>
<keyword evidence="4 6" id="KW-0274">FAD</keyword>
<reference evidence="8 9" key="1">
    <citation type="submission" date="2024-04" db="EMBL/GenBank/DDBJ databases">
        <title>Draft genome sequence of Sessilibacter corallicola NBRC 116591.</title>
        <authorList>
            <person name="Miyakawa T."/>
            <person name="Kusuya Y."/>
            <person name="Miura T."/>
        </authorList>
    </citation>
    <scope>NUCLEOTIDE SEQUENCE [LARGE SCALE GENOMIC DNA]</scope>
    <source>
        <strain evidence="8 9">KU-00831-HH</strain>
    </source>
</reference>
<dbReference type="Gene3D" id="1.10.579.10">
    <property type="entry name" value="DNA Cyclobutane Dipyrimidine Photolyase, subunit A, domain 3"/>
    <property type="match status" value="1"/>
</dbReference>
<evidence type="ECO:0000256" key="5">
    <source>
        <dbReference type="ARBA" id="ARBA00022991"/>
    </source>
</evidence>
<evidence type="ECO:0000256" key="6">
    <source>
        <dbReference type="RuleBase" id="RU367151"/>
    </source>
</evidence>
<dbReference type="InterPro" id="IPR014133">
    <property type="entry name" value="Cry_DASH"/>
</dbReference>
<dbReference type="InterPro" id="IPR002081">
    <property type="entry name" value="Cryptochrome/DNA_photolyase_1"/>
</dbReference>
<keyword evidence="3 6" id="KW-0285">Flavoprotein</keyword>
<dbReference type="InterPro" id="IPR006050">
    <property type="entry name" value="DNA_photolyase_N"/>
</dbReference>
<gene>
    <name evidence="8" type="ORF">NBRC116591_39220</name>
</gene>
<dbReference type="PROSITE" id="PS51645">
    <property type="entry name" value="PHR_CRY_ALPHA_BETA"/>
    <property type="match status" value="1"/>
</dbReference>
<dbReference type="Gene3D" id="3.40.50.620">
    <property type="entry name" value="HUPs"/>
    <property type="match status" value="1"/>
</dbReference>
<dbReference type="SUPFAM" id="SSF52425">
    <property type="entry name" value="Cryptochrome/photolyase, N-terminal domain"/>
    <property type="match status" value="1"/>
</dbReference>
<dbReference type="PANTHER" id="PTHR11455">
    <property type="entry name" value="CRYPTOCHROME"/>
    <property type="match status" value="1"/>
</dbReference>
<comment type="cofactor">
    <cofactor evidence="6">
        <name>FAD</name>
        <dbReference type="ChEBI" id="CHEBI:57692"/>
    </cofactor>
    <text evidence="6">Binds 1 FAD per subunit.</text>
</comment>
<dbReference type="InterPro" id="IPR005101">
    <property type="entry name" value="Cryptochr/Photolyase_FAD-bd"/>
</dbReference>
<protein>
    <recommendedName>
        <fullName evidence="2 6">Cryptochrome DASH</fullName>
    </recommendedName>
</protein>
<dbReference type="EMBL" id="BAABWN010000019">
    <property type="protein sequence ID" value="GAA6170109.1"/>
    <property type="molecule type" value="Genomic_DNA"/>
</dbReference>
<proteinExistence type="inferred from homology"/>
<name>A0ABQ0AEN2_9GAMM</name>
<evidence type="ECO:0000313" key="8">
    <source>
        <dbReference type="EMBL" id="GAA6170109.1"/>
    </source>
</evidence>
<dbReference type="InterPro" id="IPR014729">
    <property type="entry name" value="Rossmann-like_a/b/a_fold"/>
</dbReference>
<comment type="function">
    <text evidence="6">May have a photoreceptor function.</text>
</comment>
<dbReference type="InterPro" id="IPR036155">
    <property type="entry name" value="Crypto/Photolyase_N_sf"/>
</dbReference>
<accession>A0ABQ0AEN2</accession>
<dbReference type="PANTHER" id="PTHR11455:SF22">
    <property type="entry name" value="CRYPTOCHROME DASH"/>
    <property type="match status" value="1"/>
</dbReference>
<evidence type="ECO:0000256" key="1">
    <source>
        <dbReference type="ARBA" id="ARBA00005862"/>
    </source>
</evidence>
<evidence type="ECO:0000313" key="9">
    <source>
        <dbReference type="Proteomes" id="UP001465153"/>
    </source>
</evidence>
<dbReference type="NCBIfam" id="TIGR02765">
    <property type="entry name" value="crypto_DASH"/>
    <property type="match status" value="1"/>
</dbReference>
<evidence type="ECO:0000259" key="7">
    <source>
        <dbReference type="PROSITE" id="PS51645"/>
    </source>
</evidence>
<comment type="cofactor">
    <cofactor evidence="6">
        <name>(6R)-5,10-methylene-5,6,7,8-tetrahydrofolate</name>
        <dbReference type="ChEBI" id="CHEBI:15636"/>
    </cofactor>
    <text evidence="6">Binds 1 5,10-methenyltetrahydrofolate (MTHF) per subunit.</text>
</comment>
<comment type="similarity">
    <text evidence="1 6">Belongs to the DNA photolyase class-1 family.</text>
</comment>
<dbReference type="InterPro" id="IPR036134">
    <property type="entry name" value="Crypto/Photolyase_FAD-like_sf"/>
</dbReference>
<evidence type="ECO:0000256" key="3">
    <source>
        <dbReference type="ARBA" id="ARBA00022630"/>
    </source>
</evidence>
<dbReference type="Proteomes" id="UP001465153">
    <property type="component" value="Unassembled WGS sequence"/>
</dbReference>
<dbReference type="PRINTS" id="PR00147">
    <property type="entry name" value="DNAPHOTLYASE"/>
</dbReference>
<evidence type="ECO:0000256" key="2">
    <source>
        <dbReference type="ARBA" id="ARBA00017881"/>
    </source>
</evidence>